<feature type="domain" description="PASTA" evidence="17">
    <location>
        <begin position="600"/>
        <end position="660"/>
    </location>
</feature>
<evidence type="ECO:0000256" key="7">
    <source>
        <dbReference type="ARBA" id="ARBA00022960"/>
    </source>
</evidence>
<dbReference type="SUPFAM" id="SSF54184">
    <property type="entry name" value="Penicillin-binding protein 2x (pbp-2x), c-terminal domain"/>
    <property type="match status" value="2"/>
</dbReference>
<keyword evidence="7" id="KW-0133">Cell shape</keyword>
<evidence type="ECO:0000256" key="6">
    <source>
        <dbReference type="ARBA" id="ARBA00022737"/>
    </source>
</evidence>
<evidence type="ECO:0000256" key="4">
    <source>
        <dbReference type="ARBA" id="ARBA00022618"/>
    </source>
</evidence>
<evidence type="ECO:0000259" key="17">
    <source>
        <dbReference type="PROSITE" id="PS51178"/>
    </source>
</evidence>
<dbReference type="GO" id="GO:0046677">
    <property type="term" value="P:response to antibiotic"/>
    <property type="evidence" value="ECO:0007669"/>
    <property type="project" value="UniProtKB-KW"/>
</dbReference>
<keyword evidence="4 18" id="KW-0132">Cell division</keyword>
<evidence type="ECO:0000313" key="18">
    <source>
        <dbReference type="EMBL" id="SFV40807.1"/>
    </source>
</evidence>
<sequence length="718" mass="79719">MNNKQKRSVNEKGIKYNRKYLGRLIFFVVIAIFILFTGRFFYVSVFHKADGQNLQKKVAKLYDAETRQPAKRGTIYDSNAQPIAEDTTTYSIYIVLSKKATYNGKINYLPDSKKRQAASILSKNLHIDYKKVWNILNPQNKDLYQVELGNSGKNISLETKKAISSAKIPGIKFIPSQSRLYPNGNFASHLIGLAENTDGRLVGVMGLEKQFERRLKGKDGVKESSFDSQGTDIPGRNGKTRKVKNGDNIYTTIDQRLQNYLESLTDQAQNRYHPQGIRVMLMNAKSGDIIAATQRPTFNPKTREGINDIWRNTLLADAYEPGSTMKIFTTAAAINSGNFNGDASYQSGSYEVDKQKIYDWNRVGWGTINYQQAFIRSSNVGMAHLEQQMGAKEWYKYLEKFGFLKSTDSGLGDESAGSISYKYPIDQANTSYGQGIDVTTFQMMQGFSAIANGGKMVKPRLISEIKDPNTNKIVYKSQPTVIGHPIKKATSQQVLNLMQRVVTDENGTGQDYKLNNYSVAVKTGTAEIANENGSGYMNGDTNHIFSVAGIAPANNPKYILYVTMERPKSYGQEKTATKALSTIFNPLMQRTLDDDTNESQVATKKITDFKGSNVDTAVEKLQKQDLKVEVIGKGDKVKQQSQDPGAKVIKGERVVLLTNGNLTMPDLTGWSQADIVNFGQMVGINIKLSGSGYGIKQSVAAGQNLTGVKSLKVNLQEH</sequence>
<dbReference type="Pfam" id="PF03793">
    <property type="entry name" value="PASTA"/>
    <property type="match status" value="1"/>
</dbReference>
<dbReference type="GO" id="GO:0005886">
    <property type="term" value="C:plasma membrane"/>
    <property type="evidence" value="ECO:0007669"/>
    <property type="project" value="UniProtKB-SubCell"/>
</dbReference>
<keyword evidence="3" id="KW-1003">Cell membrane</keyword>
<evidence type="ECO:0000256" key="10">
    <source>
        <dbReference type="ARBA" id="ARBA00023136"/>
    </source>
</evidence>
<gene>
    <name evidence="18" type="ORF">LAC1533_1387</name>
</gene>
<dbReference type="InterPro" id="IPR012338">
    <property type="entry name" value="Beta-lactam/transpept-like"/>
</dbReference>
<evidence type="ECO:0000256" key="8">
    <source>
        <dbReference type="ARBA" id="ARBA00022984"/>
    </source>
</evidence>
<keyword evidence="12" id="KW-0131">Cell cycle</keyword>
<feature type="transmembrane region" description="Helical" evidence="16">
    <location>
        <begin position="20"/>
        <end position="42"/>
    </location>
</feature>
<evidence type="ECO:0000256" key="1">
    <source>
        <dbReference type="ARBA" id="ARBA00004162"/>
    </source>
</evidence>
<evidence type="ECO:0000313" key="19">
    <source>
        <dbReference type="Proteomes" id="UP000190935"/>
    </source>
</evidence>
<dbReference type="SMART" id="SM00740">
    <property type="entry name" value="PASTA"/>
    <property type="match status" value="2"/>
</dbReference>
<dbReference type="FunFam" id="3.40.710.10:FF:000095">
    <property type="entry name" value="Penicillin-binding protein 2x"/>
    <property type="match status" value="1"/>
</dbReference>
<proteinExistence type="inferred from homology"/>
<dbReference type="InterPro" id="IPR036138">
    <property type="entry name" value="PBP_dimer_sf"/>
</dbReference>
<keyword evidence="13" id="KW-0961">Cell wall biogenesis/degradation</keyword>
<dbReference type="EMBL" id="LT630287">
    <property type="protein sequence ID" value="SFV40807.1"/>
    <property type="molecule type" value="Genomic_DNA"/>
</dbReference>
<dbReference type="PANTHER" id="PTHR30627:SF26">
    <property type="entry name" value="PENICILLIN-BINDING PROTEIN 2B"/>
    <property type="match status" value="1"/>
</dbReference>
<dbReference type="GO" id="GO:0051301">
    <property type="term" value="P:cell division"/>
    <property type="evidence" value="ECO:0007669"/>
    <property type="project" value="UniProtKB-KW"/>
</dbReference>
<dbReference type="GO" id="GO:0008360">
    <property type="term" value="P:regulation of cell shape"/>
    <property type="evidence" value="ECO:0007669"/>
    <property type="project" value="UniProtKB-KW"/>
</dbReference>
<dbReference type="CDD" id="cd06576">
    <property type="entry name" value="PASTA_Pbp2x-like_1"/>
    <property type="match status" value="1"/>
</dbReference>
<comment type="similarity">
    <text evidence="2">Belongs to the transpeptidase family.</text>
</comment>
<dbReference type="Gene3D" id="2.20.70.70">
    <property type="match status" value="1"/>
</dbReference>
<dbReference type="CDD" id="cd06575">
    <property type="entry name" value="PASTA_Pbp2x-like_2"/>
    <property type="match status" value="1"/>
</dbReference>
<dbReference type="Pfam" id="PF03717">
    <property type="entry name" value="PBP_dimer"/>
    <property type="match status" value="1"/>
</dbReference>
<evidence type="ECO:0000256" key="13">
    <source>
        <dbReference type="ARBA" id="ARBA00023316"/>
    </source>
</evidence>
<dbReference type="Gene3D" id="3.40.710.10">
    <property type="entry name" value="DD-peptidase/beta-lactamase superfamily"/>
    <property type="match status" value="1"/>
</dbReference>
<name>A0A1K1KPP1_9LACO</name>
<evidence type="ECO:0000256" key="16">
    <source>
        <dbReference type="SAM" id="Phobius"/>
    </source>
</evidence>
<evidence type="ECO:0000256" key="9">
    <source>
        <dbReference type="ARBA" id="ARBA00022989"/>
    </source>
</evidence>
<evidence type="ECO:0000256" key="5">
    <source>
        <dbReference type="ARBA" id="ARBA00022692"/>
    </source>
</evidence>
<dbReference type="GO" id="GO:0071555">
    <property type="term" value="P:cell wall organization"/>
    <property type="evidence" value="ECO:0007669"/>
    <property type="project" value="UniProtKB-KW"/>
</dbReference>
<evidence type="ECO:0000256" key="12">
    <source>
        <dbReference type="ARBA" id="ARBA00023306"/>
    </source>
</evidence>
<keyword evidence="9 16" id="KW-1133">Transmembrane helix</keyword>
<organism evidence="18 19">
    <name type="scientific">Ligilactobacillus acidipiscis</name>
    <dbReference type="NCBI Taxonomy" id="89059"/>
    <lineage>
        <taxon>Bacteria</taxon>
        <taxon>Bacillati</taxon>
        <taxon>Bacillota</taxon>
        <taxon>Bacilli</taxon>
        <taxon>Lactobacillales</taxon>
        <taxon>Lactobacillaceae</taxon>
        <taxon>Ligilactobacillus</taxon>
    </lineage>
</organism>
<dbReference type="PROSITE" id="PS51178">
    <property type="entry name" value="PASTA"/>
    <property type="match status" value="1"/>
</dbReference>
<keyword evidence="10 16" id="KW-0472">Membrane</keyword>
<protein>
    <submittedName>
        <fullName evidence="18">Cell division protein FtsI [Peptidoglycan synthetase]</fullName>
    </submittedName>
</protein>
<keyword evidence="6" id="KW-0677">Repeat</keyword>
<dbReference type="Proteomes" id="UP000190935">
    <property type="component" value="Chromosome I"/>
</dbReference>
<dbReference type="InterPro" id="IPR050515">
    <property type="entry name" value="Beta-lactam/transpept"/>
</dbReference>
<dbReference type="InterPro" id="IPR001460">
    <property type="entry name" value="PCN-bd_Tpept"/>
</dbReference>
<reference evidence="19" key="1">
    <citation type="submission" date="2016-11" db="EMBL/GenBank/DDBJ databases">
        <authorList>
            <person name="Papadimitriou K."/>
        </authorList>
    </citation>
    <scope>NUCLEOTIDE SEQUENCE [LARGE SCALE GENOMIC DNA]</scope>
    <source>
        <strain evidence="19">ACA-DC 1533</strain>
    </source>
</reference>
<dbReference type="SUPFAM" id="SSF56519">
    <property type="entry name" value="Penicillin binding protein dimerisation domain"/>
    <property type="match status" value="1"/>
</dbReference>
<evidence type="ECO:0000256" key="11">
    <source>
        <dbReference type="ARBA" id="ARBA00023251"/>
    </source>
</evidence>
<evidence type="ECO:0000256" key="15">
    <source>
        <dbReference type="SAM" id="MobiDB-lite"/>
    </source>
</evidence>
<dbReference type="PANTHER" id="PTHR30627">
    <property type="entry name" value="PEPTIDOGLYCAN D,D-TRANSPEPTIDASE"/>
    <property type="match status" value="1"/>
</dbReference>
<feature type="region of interest" description="Disordered" evidence="15">
    <location>
        <begin position="218"/>
        <end position="242"/>
    </location>
</feature>
<dbReference type="Pfam" id="PF00905">
    <property type="entry name" value="Transpeptidase"/>
    <property type="match status" value="1"/>
</dbReference>
<dbReference type="KEGG" id="laca:LAC1533_1387"/>
<comment type="subcellular location">
    <subcellularLocation>
        <location evidence="1">Cell membrane</location>
        <topology evidence="1">Single-pass membrane protein</topology>
    </subcellularLocation>
</comment>
<dbReference type="AlphaFoldDB" id="A0A1K1KPP1"/>
<dbReference type="InterPro" id="IPR005311">
    <property type="entry name" value="PBP_dimer"/>
</dbReference>
<evidence type="ECO:0000256" key="3">
    <source>
        <dbReference type="ARBA" id="ARBA00022475"/>
    </source>
</evidence>
<keyword evidence="8" id="KW-0573">Peptidoglycan synthesis</keyword>
<keyword evidence="5 16" id="KW-0812">Transmembrane</keyword>
<dbReference type="Gene3D" id="3.90.1310.10">
    <property type="entry name" value="Penicillin-binding protein 2a (Domain 2)"/>
    <property type="match status" value="1"/>
</dbReference>
<dbReference type="Gene3D" id="3.30.70.2110">
    <property type="match status" value="1"/>
</dbReference>
<evidence type="ECO:0000256" key="14">
    <source>
        <dbReference type="ARBA" id="ARBA00055980"/>
    </source>
</evidence>
<dbReference type="GO" id="GO:0009252">
    <property type="term" value="P:peptidoglycan biosynthetic process"/>
    <property type="evidence" value="ECO:0007669"/>
    <property type="project" value="UniProtKB-KW"/>
</dbReference>
<dbReference type="GO" id="GO:0008658">
    <property type="term" value="F:penicillin binding"/>
    <property type="evidence" value="ECO:0007669"/>
    <property type="project" value="InterPro"/>
</dbReference>
<dbReference type="InterPro" id="IPR005543">
    <property type="entry name" value="PASTA_dom"/>
</dbReference>
<evidence type="ECO:0000256" key="2">
    <source>
        <dbReference type="ARBA" id="ARBA00007171"/>
    </source>
</evidence>
<keyword evidence="11" id="KW-0046">Antibiotic resistance</keyword>
<comment type="function">
    <text evidence="14">A transpeptidase that forms peptide cross-links between adjacent glycan strands in cell wall peptidoglycan (PG). Part of the divisome machinery that synthesizes the septal cross wall. Beta-lactams inactivate the PBPs by acylating an essential serine residue in the active site of these proteins.</text>
</comment>
<accession>A0A1K1KPP1</accession>
<dbReference type="SUPFAM" id="SSF56601">
    <property type="entry name" value="beta-lactamase/transpeptidase-like"/>
    <property type="match status" value="1"/>
</dbReference>